<dbReference type="CDD" id="cd03230">
    <property type="entry name" value="ABC_DR_subfamily_A"/>
    <property type="match status" value="1"/>
</dbReference>
<keyword evidence="3" id="KW-0547">Nucleotide-binding</keyword>
<dbReference type="PROSITE" id="PS50893">
    <property type="entry name" value="ABC_TRANSPORTER_2"/>
    <property type="match status" value="1"/>
</dbReference>
<dbReference type="InterPro" id="IPR027417">
    <property type="entry name" value="P-loop_NTPase"/>
</dbReference>
<dbReference type="GO" id="GO:0005524">
    <property type="term" value="F:ATP binding"/>
    <property type="evidence" value="ECO:0007669"/>
    <property type="project" value="UniProtKB-KW"/>
</dbReference>
<dbReference type="PANTHER" id="PTHR42711">
    <property type="entry name" value="ABC TRANSPORTER ATP-BINDING PROTEIN"/>
    <property type="match status" value="1"/>
</dbReference>
<evidence type="ECO:0000256" key="4">
    <source>
        <dbReference type="ARBA" id="ARBA00022840"/>
    </source>
</evidence>
<evidence type="ECO:0000259" key="5">
    <source>
        <dbReference type="PROSITE" id="PS50893"/>
    </source>
</evidence>
<evidence type="ECO:0000256" key="3">
    <source>
        <dbReference type="ARBA" id="ARBA00022741"/>
    </source>
</evidence>
<dbReference type="PANTHER" id="PTHR42711:SF5">
    <property type="entry name" value="ABC TRANSPORTER ATP-BINDING PROTEIN NATA"/>
    <property type="match status" value="1"/>
</dbReference>
<proteinExistence type="inferred from homology"/>
<evidence type="ECO:0000256" key="1">
    <source>
        <dbReference type="ARBA" id="ARBA00005417"/>
    </source>
</evidence>
<dbReference type="PROSITE" id="PS00211">
    <property type="entry name" value="ABC_TRANSPORTER_1"/>
    <property type="match status" value="1"/>
</dbReference>
<keyword evidence="2" id="KW-0813">Transport</keyword>
<dbReference type="SUPFAM" id="SSF52540">
    <property type="entry name" value="P-loop containing nucleoside triphosphate hydrolases"/>
    <property type="match status" value="1"/>
</dbReference>
<keyword evidence="4 6" id="KW-0067">ATP-binding</keyword>
<evidence type="ECO:0000313" key="6">
    <source>
        <dbReference type="EMBL" id="MPL96335.1"/>
    </source>
</evidence>
<name>A0A644VXZ0_9ZZZZ</name>
<protein>
    <submittedName>
        <fullName evidence="6">Putative multidrug ABC transporter ATP-binding protein YbhF</fullName>
    </submittedName>
</protein>
<dbReference type="InterPro" id="IPR017871">
    <property type="entry name" value="ABC_transporter-like_CS"/>
</dbReference>
<organism evidence="6">
    <name type="scientific">bioreactor metagenome</name>
    <dbReference type="NCBI Taxonomy" id="1076179"/>
    <lineage>
        <taxon>unclassified sequences</taxon>
        <taxon>metagenomes</taxon>
        <taxon>ecological metagenomes</taxon>
    </lineage>
</organism>
<comment type="caution">
    <text evidence="6">The sequence shown here is derived from an EMBL/GenBank/DDBJ whole genome shotgun (WGS) entry which is preliminary data.</text>
</comment>
<dbReference type="SMART" id="SM00382">
    <property type="entry name" value="AAA"/>
    <property type="match status" value="1"/>
</dbReference>
<dbReference type="EMBL" id="VSSQ01000505">
    <property type="protein sequence ID" value="MPL96335.1"/>
    <property type="molecule type" value="Genomic_DNA"/>
</dbReference>
<accession>A0A644VXZ0</accession>
<dbReference type="InterPro" id="IPR050763">
    <property type="entry name" value="ABC_transporter_ATP-binding"/>
</dbReference>
<sequence>MTDDLVIEVKELCKSYGKLEALKGLSFGLKRGSVLGVTGANGAGKTTLFDILATLDLNFKGEVKIAGFQVKRDYQRIRKLIGYVPGSFSLYPDLTLTENISFFAKMYGSSPGLHTESPFWESLMDFADKRADTLSGGMKQKLAIICAMVHSPEILFLDEPTTGIDSDSRAAIFSELRKLKERGTTVIVSTHYYEEFDYVDSLLVLHEGRQLNYCTMDEIRERFRGDGIYEKFLEECLIQS</sequence>
<feature type="domain" description="ABC transporter" evidence="5">
    <location>
        <begin position="7"/>
        <end position="232"/>
    </location>
</feature>
<dbReference type="Pfam" id="PF00005">
    <property type="entry name" value="ABC_tran"/>
    <property type="match status" value="1"/>
</dbReference>
<dbReference type="AlphaFoldDB" id="A0A644VXZ0"/>
<evidence type="ECO:0000256" key="2">
    <source>
        <dbReference type="ARBA" id="ARBA00022448"/>
    </source>
</evidence>
<dbReference type="InterPro" id="IPR003593">
    <property type="entry name" value="AAA+_ATPase"/>
</dbReference>
<comment type="similarity">
    <text evidence="1">Belongs to the ABC transporter superfamily.</text>
</comment>
<dbReference type="Gene3D" id="3.40.50.300">
    <property type="entry name" value="P-loop containing nucleotide triphosphate hydrolases"/>
    <property type="match status" value="1"/>
</dbReference>
<reference evidence="6" key="1">
    <citation type="submission" date="2019-08" db="EMBL/GenBank/DDBJ databases">
        <authorList>
            <person name="Kucharzyk K."/>
            <person name="Murdoch R.W."/>
            <person name="Higgins S."/>
            <person name="Loffler F."/>
        </authorList>
    </citation>
    <scope>NUCLEOTIDE SEQUENCE</scope>
</reference>
<dbReference type="GO" id="GO:0016887">
    <property type="term" value="F:ATP hydrolysis activity"/>
    <property type="evidence" value="ECO:0007669"/>
    <property type="project" value="InterPro"/>
</dbReference>
<gene>
    <name evidence="6" type="primary">ybhF_20</name>
    <name evidence="6" type="ORF">SDC9_42513</name>
</gene>
<dbReference type="InterPro" id="IPR003439">
    <property type="entry name" value="ABC_transporter-like_ATP-bd"/>
</dbReference>